<dbReference type="GO" id="GO:0000287">
    <property type="term" value="F:magnesium ion binding"/>
    <property type="evidence" value="ECO:0007669"/>
    <property type="project" value="InterPro"/>
</dbReference>
<organism evidence="1 2">
    <name type="scientific">Thermoanaerobacter thermohydrosulfuricus</name>
    <name type="common">Clostridium thermohydrosulfuricum</name>
    <dbReference type="NCBI Taxonomy" id="1516"/>
    <lineage>
        <taxon>Bacteria</taxon>
        <taxon>Bacillati</taxon>
        <taxon>Bacillota</taxon>
        <taxon>Clostridia</taxon>
        <taxon>Thermoanaerobacterales</taxon>
        <taxon>Thermoanaerobacteraceae</taxon>
        <taxon>Thermoanaerobacter</taxon>
    </lineage>
</organism>
<accession>A0A1G7HML6</accession>
<dbReference type="RefSeq" id="WP_074591890.1">
    <property type="nucleotide sequence ID" value="NZ_FNBS01000002.1"/>
</dbReference>
<protein>
    <submittedName>
        <fullName evidence="1">Uncharacterized protein</fullName>
    </submittedName>
</protein>
<sequence length="183" mass="21439">MNDKIISKIEVETKHLLSAYSAIEKARRELYWALNYQIRAGEEPIKILPTDDVKTEILDNGNSVKLTIMDYPSRLQTTKREERERWTNNITFALRKVKTEVSFDRIFVFTRFYFPAKNTDVDNYDISPIINGIKYSGLVPDDIYKYVSFGFDAVFSKNPKTEIYIVKYNKLLPEILTKILSTF</sequence>
<dbReference type="InterPro" id="IPR036614">
    <property type="entry name" value="RusA-like_sf"/>
</dbReference>
<proteinExistence type="predicted"/>
<name>A0A1G7HML6_THETY</name>
<evidence type="ECO:0000313" key="2">
    <source>
        <dbReference type="Proteomes" id="UP000183404"/>
    </source>
</evidence>
<evidence type="ECO:0000313" key="1">
    <source>
        <dbReference type="EMBL" id="SDF01613.1"/>
    </source>
</evidence>
<dbReference type="GO" id="GO:0006281">
    <property type="term" value="P:DNA repair"/>
    <property type="evidence" value="ECO:0007669"/>
    <property type="project" value="InterPro"/>
</dbReference>
<reference evidence="1 2" key="1">
    <citation type="submission" date="2016-10" db="EMBL/GenBank/DDBJ databases">
        <authorList>
            <person name="de Groot N.N."/>
        </authorList>
    </citation>
    <scope>NUCLEOTIDE SEQUENCE [LARGE SCALE GENOMIC DNA]</scope>
    <source>
        <strain evidence="1 2">DSM 569</strain>
    </source>
</reference>
<dbReference type="GO" id="GO:0006310">
    <property type="term" value="P:DNA recombination"/>
    <property type="evidence" value="ECO:0007669"/>
    <property type="project" value="InterPro"/>
</dbReference>
<dbReference type="AlphaFoldDB" id="A0A1G7HML6"/>
<dbReference type="EMBL" id="FNBS01000002">
    <property type="protein sequence ID" value="SDF01613.1"/>
    <property type="molecule type" value="Genomic_DNA"/>
</dbReference>
<dbReference type="SUPFAM" id="SSF103084">
    <property type="entry name" value="Holliday junction resolvase RusA"/>
    <property type="match status" value="1"/>
</dbReference>
<dbReference type="Proteomes" id="UP000183404">
    <property type="component" value="Unassembled WGS sequence"/>
</dbReference>
<gene>
    <name evidence="1" type="ORF">SAMN04244560_00104</name>
</gene>